<protein>
    <submittedName>
        <fullName evidence="1">Uncharacterized protein</fullName>
    </submittedName>
</protein>
<name>A0A182S0J9_ANOFN</name>
<dbReference type="EnsemblMetazoa" id="AFUN014032-RA">
    <property type="protein sequence ID" value="AFUN014032-PA"/>
    <property type="gene ID" value="AFUN014032"/>
</dbReference>
<evidence type="ECO:0000313" key="1">
    <source>
        <dbReference type="EnsemblMetazoa" id="AFUN014032-PA"/>
    </source>
</evidence>
<sequence>MVYLEGYFLLVLVWSSSNSERSRKNGYKGQLERELDVSQPKNICI</sequence>
<reference evidence="1" key="1">
    <citation type="submission" date="2020-05" db="UniProtKB">
        <authorList>
            <consortium name="EnsemblMetazoa"/>
        </authorList>
    </citation>
    <scope>IDENTIFICATION</scope>
    <source>
        <strain evidence="1">FUMOZ</strain>
    </source>
</reference>
<dbReference type="AlphaFoldDB" id="A0A182S0J9"/>
<organism evidence="1">
    <name type="scientific">Anopheles funestus</name>
    <name type="common">African malaria mosquito</name>
    <dbReference type="NCBI Taxonomy" id="62324"/>
    <lineage>
        <taxon>Eukaryota</taxon>
        <taxon>Metazoa</taxon>
        <taxon>Ecdysozoa</taxon>
        <taxon>Arthropoda</taxon>
        <taxon>Hexapoda</taxon>
        <taxon>Insecta</taxon>
        <taxon>Pterygota</taxon>
        <taxon>Neoptera</taxon>
        <taxon>Endopterygota</taxon>
        <taxon>Diptera</taxon>
        <taxon>Nematocera</taxon>
        <taxon>Culicoidea</taxon>
        <taxon>Culicidae</taxon>
        <taxon>Anophelinae</taxon>
        <taxon>Anopheles</taxon>
    </lineage>
</organism>
<dbReference type="VEuPathDB" id="VectorBase:AFUN014032"/>
<accession>A0A182S0J9</accession>
<proteinExistence type="predicted"/>